<evidence type="ECO:0000256" key="4">
    <source>
        <dbReference type="ARBA" id="ARBA00022750"/>
    </source>
</evidence>
<organism evidence="9 10">
    <name type="scientific">Nannochloropsis salina CCMP1776</name>
    <dbReference type="NCBI Taxonomy" id="1027361"/>
    <lineage>
        <taxon>Eukaryota</taxon>
        <taxon>Sar</taxon>
        <taxon>Stramenopiles</taxon>
        <taxon>Ochrophyta</taxon>
        <taxon>Eustigmatophyceae</taxon>
        <taxon>Eustigmatales</taxon>
        <taxon>Monodopsidaceae</taxon>
        <taxon>Microchloropsis</taxon>
        <taxon>Microchloropsis salina</taxon>
    </lineage>
</organism>
<dbReference type="InterPro" id="IPR033121">
    <property type="entry name" value="PEPTIDASE_A1"/>
</dbReference>
<dbReference type="SUPFAM" id="SSF50630">
    <property type="entry name" value="Acid proteases"/>
    <property type="match status" value="1"/>
</dbReference>
<dbReference type="InterPro" id="IPR001461">
    <property type="entry name" value="Aspartic_peptidase_A1"/>
</dbReference>
<evidence type="ECO:0000256" key="3">
    <source>
        <dbReference type="ARBA" id="ARBA00022729"/>
    </source>
</evidence>
<keyword evidence="10" id="KW-1185">Reference proteome</keyword>
<dbReference type="InterPro" id="IPR021109">
    <property type="entry name" value="Peptidase_aspartic_dom_sf"/>
</dbReference>
<evidence type="ECO:0000313" key="10">
    <source>
        <dbReference type="Proteomes" id="UP000355283"/>
    </source>
</evidence>
<evidence type="ECO:0000313" key="9">
    <source>
        <dbReference type="EMBL" id="TFJ82848.1"/>
    </source>
</evidence>
<comment type="caution">
    <text evidence="9">The sequence shown here is derived from an EMBL/GenBank/DDBJ whole genome shotgun (WGS) entry which is preliminary data.</text>
</comment>
<reference evidence="9 10" key="1">
    <citation type="submission" date="2019-01" db="EMBL/GenBank/DDBJ databases">
        <title>Nuclear Genome Assembly of the Microalgal Biofuel strain Nannochloropsis salina CCMP1776.</title>
        <authorList>
            <person name="Hovde B."/>
        </authorList>
    </citation>
    <scope>NUCLEOTIDE SEQUENCE [LARGE SCALE GENOMIC DNA]</scope>
    <source>
        <strain evidence="9 10">CCMP1776</strain>
    </source>
</reference>
<keyword evidence="4" id="KW-0064">Aspartyl protease</keyword>
<protein>
    <recommendedName>
        <fullName evidence="8">Peptidase A1 domain-containing protein</fullName>
    </recommendedName>
</protein>
<dbReference type="PROSITE" id="PS51767">
    <property type="entry name" value="PEPTIDASE_A1"/>
    <property type="match status" value="1"/>
</dbReference>
<dbReference type="EMBL" id="SDOX01000093">
    <property type="protein sequence ID" value="TFJ82848.1"/>
    <property type="molecule type" value="Genomic_DNA"/>
</dbReference>
<keyword evidence="2" id="KW-0645">Protease</keyword>
<feature type="domain" description="Peptidase A1" evidence="8">
    <location>
        <begin position="113"/>
        <end position="397"/>
    </location>
</feature>
<evidence type="ECO:0000256" key="7">
    <source>
        <dbReference type="SAM" id="MobiDB-lite"/>
    </source>
</evidence>
<dbReference type="PANTHER" id="PTHR47965">
    <property type="entry name" value="ASPARTYL PROTEASE-RELATED"/>
    <property type="match status" value="1"/>
</dbReference>
<comment type="similarity">
    <text evidence="1">Belongs to the peptidase A1 family.</text>
</comment>
<proteinExistence type="inferred from homology"/>
<feature type="compositionally biased region" description="Polar residues" evidence="7">
    <location>
        <begin position="62"/>
        <end position="73"/>
    </location>
</feature>
<name>A0A4D9D2H4_9STRA</name>
<dbReference type="AlphaFoldDB" id="A0A4D9D2H4"/>
<evidence type="ECO:0000256" key="2">
    <source>
        <dbReference type="ARBA" id="ARBA00022670"/>
    </source>
</evidence>
<gene>
    <name evidence="9" type="ORF">NSK_005855</name>
</gene>
<evidence type="ECO:0000256" key="6">
    <source>
        <dbReference type="ARBA" id="ARBA00023145"/>
    </source>
</evidence>
<dbReference type="PANTHER" id="PTHR47965:SF12">
    <property type="entry name" value="ASPARTIC PROTEINASE 3-RELATED"/>
    <property type="match status" value="1"/>
</dbReference>
<dbReference type="Gene3D" id="2.40.70.10">
    <property type="entry name" value="Acid Proteases"/>
    <property type="match status" value="1"/>
</dbReference>
<accession>A0A4D9D2H4</accession>
<evidence type="ECO:0000256" key="5">
    <source>
        <dbReference type="ARBA" id="ARBA00022801"/>
    </source>
</evidence>
<dbReference type="InterPro" id="IPR034164">
    <property type="entry name" value="Pepsin-like_dom"/>
</dbReference>
<dbReference type="GO" id="GO:0006508">
    <property type="term" value="P:proteolysis"/>
    <property type="evidence" value="ECO:0007669"/>
    <property type="project" value="UniProtKB-KW"/>
</dbReference>
<keyword evidence="3" id="KW-0732">Signal</keyword>
<sequence length="397" mass="41561">MTGTMTSNSNQRVSNTAAAALGLGFLLAGTTVQAGEVKGPVIMPLTYKPRTSAGVAQGAGPTWSSMSVDSPGNTRPPPKAIDVQIDLDAAGFMQGASVGIESLQSLNPHLWAYFASVMFYGYQVVDVLVDTGSAGLGVPIETPANWTNKDFQKVDAEKAYAERIPCSDPRCRGSCDNPSGSHFCGPHGGSCAHLDGMDVCTFAWLYGDGSSAAGVLLSAPIELGGLEANSTFGGIIRASDNFFEAPRGGGIMGLSFGDYALCDSEFSCFPPLLDDLVRQCQLRDMFAMCASGDDGALILGGGDARFHEGEVVYAPLQPPFGFYWVDVKDVKLAGETLVNPATASFRQRLRQVSARLPGSWGVRTGGKCAKSGPSPLPTFEIEKLFGGRGGTLGADWG</sequence>
<feature type="region of interest" description="Disordered" evidence="7">
    <location>
        <begin position="56"/>
        <end position="75"/>
    </location>
</feature>
<dbReference type="CDD" id="cd05471">
    <property type="entry name" value="pepsin_like"/>
    <property type="match status" value="1"/>
</dbReference>
<keyword evidence="6" id="KW-0865">Zymogen</keyword>
<keyword evidence="5" id="KW-0378">Hydrolase</keyword>
<evidence type="ECO:0000256" key="1">
    <source>
        <dbReference type="ARBA" id="ARBA00007447"/>
    </source>
</evidence>
<evidence type="ECO:0000259" key="8">
    <source>
        <dbReference type="PROSITE" id="PS51767"/>
    </source>
</evidence>
<dbReference type="Pfam" id="PF00026">
    <property type="entry name" value="Asp"/>
    <property type="match status" value="1"/>
</dbReference>
<dbReference type="Proteomes" id="UP000355283">
    <property type="component" value="Unassembled WGS sequence"/>
</dbReference>
<dbReference type="GO" id="GO:0004190">
    <property type="term" value="F:aspartic-type endopeptidase activity"/>
    <property type="evidence" value="ECO:0007669"/>
    <property type="project" value="UniProtKB-KW"/>
</dbReference>